<feature type="domain" description="Fibronectin type-III" evidence="5">
    <location>
        <begin position="624"/>
        <end position="723"/>
    </location>
</feature>
<protein>
    <submittedName>
        <fullName evidence="7">Immunoglobulin superfamily member 10 isoform X3</fullName>
    </submittedName>
</protein>
<keyword evidence="3" id="KW-1133">Transmembrane helix</keyword>
<dbReference type="PROSITE" id="PS50853">
    <property type="entry name" value="FN3"/>
    <property type="match status" value="2"/>
</dbReference>
<dbReference type="PROSITE" id="PS50835">
    <property type="entry name" value="IG_LIKE"/>
    <property type="match status" value="2"/>
</dbReference>
<evidence type="ECO:0000256" key="3">
    <source>
        <dbReference type="SAM" id="Phobius"/>
    </source>
</evidence>
<evidence type="ECO:0000313" key="7">
    <source>
        <dbReference type="RefSeq" id="XP_065645112.1"/>
    </source>
</evidence>
<organism evidence="6 7">
    <name type="scientific">Hydra vulgaris</name>
    <name type="common">Hydra</name>
    <name type="synonym">Hydra attenuata</name>
    <dbReference type="NCBI Taxonomy" id="6087"/>
    <lineage>
        <taxon>Eukaryota</taxon>
        <taxon>Metazoa</taxon>
        <taxon>Cnidaria</taxon>
        <taxon>Hydrozoa</taxon>
        <taxon>Hydroidolina</taxon>
        <taxon>Anthoathecata</taxon>
        <taxon>Aplanulata</taxon>
        <taxon>Hydridae</taxon>
        <taxon>Hydra</taxon>
    </lineage>
</organism>
<accession>A0ABM4B8B5</accession>
<dbReference type="SUPFAM" id="SSF49265">
    <property type="entry name" value="Fibronectin type III"/>
    <property type="match status" value="1"/>
</dbReference>
<evidence type="ECO:0000259" key="4">
    <source>
        <dbReference type="PROSITE" id="PS50835"/>
    </source>
</evidence>
<reference evidence="6" key="1">
    <citation type="submission" date="2025-05" db="UniProtKB">
        <authorList>
            <consortium name="RefSeq"/>
        </authorList>
    </citation>
    <scope>NUCLEOTIDE SEQUENCE [LARGE SCALE GENOMIC DNA]</scope>
</reference>
<keyword evidence="2" id="KW-1015">Disulfide bond</keyword>
<dbReference type="PANTHER" id="PTHR44170">
    <property type="entry name" value="PROTEIN SIDEKICK"/>
    <property type="match status" value="1"/>
</dbReference>
<dbReference type="SUPFAM" id="SSF48726">
    <property type="entry name" value="Immunoglobulin"/>
    <property type="match status" value="4"/>
</dbReference>
<keyword evidence="6" id="KW-1185">Reference proteome</keyword>
<dbReference type="PANTHER" id="PTHR44170:SF6">
    <property type="entry name" value="CONTACTIN"/>
    <property type="match status" value="1"/>
</dbReference>
<gene>
    <name evidence="7" type="primary">LOC100204034</name>
</gene>
<evidence type="ECO:0000256" key="1">
    <source>
        <dbReference type="ARBA" id="ARBA00022737"/>
    </source>
</evidence>
<dbReference type="CDD" id="cd00063">
    <property type="entry name" value="FN3"/>
    <property type="match status" value="2"/>
</dbReference>
<evidence type="ECO:0000313" key="6">
    <source>
        <dbReference type="Proteomes" id="UP001652625"/>
    </source>
</evidence>
<dbReference type="InterPro" id="IPR003599">
    <property type="entry name" value="Ig_sub"/>
</dbReference>
<feature type="domain" description="Ig-like" evidence="4">
    <location>
        <begin position="254"/>
        <end position="345"/>
    </location>
</feature>
<evidence type="ECO:0000259" key="5">
    <source>
        <dbReference type="PROSITE" id="PS50853"/>
    </source>
</evidence>
<dbReference type="SMART" id="SM00060">
    <property type="entry name" value="FN3"/>
    <property type="match status" value="2"/>
</dbReference>
<dbReference type="GeneID" id="100204034"/>
<keyword evidence="1" id="KW-0677">Repeat</keyword>
<dbReference type="Pfam" id="PF00041">
    <property type="entry name" value="fn3"/>
    <property type="match status" value="2"/>
</dbReference>
<reference evidence="7" key="2">
    <citation type="submission" date="2025-08" db="UniProtKB">
        <authorList>
            <consortium name="RefSeq"/>
        </authorList>
    </citation>
    <scope>IDENTIFICATION</scope>
</reference>
<dbReference type="InterPro" id="IPR003961">
    <property type="entry name" value="FN3_dom"/>
</dbReference>
<dbReference type="Proteomes" id="UP001652625">
    <property type="component" value="Chromosome 01"/>
</dbReference>
<sequence>MLFSRDLKRNANINYLHQIQVSHFEKFIKQKFHPNMVNAEYKAIWSFRMIIWVFFSIWIFKTESAKWNARFSVYTVGYGQAAIMHCTFSNKFEGFYRSNREPILVNSRVKVLDGEASSKILEIDNLQESDYGNYTCTDSTGSDTVLLEIEVTIPSILSPQKFVSGSTGFIQAPVYGKPRYKITWSYIHPSGIKLFLASLDSHDTVAVNGKYSVSTNGLTINNIQKADSGEYEVSSTTFGSRVSQKVLVDVGEKPTLKSKGPTLLNSTEGLDLFIPCLWNEPVSNETWKFESISTKFISTVSPKLYNASGLFLNNLSTSNEGNYTCLASNFYGESSLTVFLSKVLSIPIIRADSFNNVTTLPLKSFIISCASDGSPPPDITIKKLQPSATILKSGIGIVNYTTPIDEATSGDYLCEAQNGAKSSDGSVVVAKKKMTVDILSPPYIFKNLSTTKAISAVGLDLKFDCVATGNPIPYITFEHTAFHQAPIITRAKTTNISLISMVIKNVTKEDFVLVNCIAKNNIGFDEHLIQSKEVLKPPTPEGLQISGLAGLEYIDLQWKSVVTADKYIIYVNDTLQILESYSNYVTVNNLNRNTYYNFKVAAHNIAGLGFTSESIVLKTSSIMKPGIPTNITLDKSSSSSVVKWKPPQNVLREKSIISYSVTICKFDNLTDFESDCTQLDETRETQMKLNKLNKATTYKVSITALNQGLKGETAVFIFQTKDAEPNANSALGSTSLDSGSIAGIIIAVIMTILVVVDIFCCFFNNCGFTHCCYEAFCSSKSTKYIPSDGKHNEENELKPAKEKLLENAV</sequence>
<feature type="domain" description="Ig-like" evidence="4">
    <location>
        <begin position="347"/>
        <end position="430"/>
    </location>
</feature>
<feature type="transmembrane region" description="Helical" evidence="3">
    <location>
        <begin position="741"/>
        <end position="763"/>
    </location>
</feature>
<dbReference type="InterPro" id="IPR036116">
    <property type="entry name" value="FN3_sf"/>
</dbReference>
<dbReference type="InterPro" id="IPR036179">
    <property type="entry name" value="Ig-like_dom_sf"/>
</dbReference>
<dbReference type="InterPro" id="IPR013783">
    <property type="entry name" value="Ig-like_fold"/>
</dbReference>
<dbReference type="Gene3D" id="2.60.40.10">
    <property type="entry name" value="Immunoglobulins"/>
    <property type="match status" value="7"/>
</dbReference>
<keyword evidence="3" id="KW-0472">Membrane</keyword>
<name>A0ABM4B8B5_HYDVU</name>
<keyword evidence="3" id="KW-0812">Transmembrane</keyword>
<dbReference type="SMART" id="SM00408">
    <property type="entry name" value="IGc2"/>
    <property type="match status" value="4"/>
</dbReference>
<proteinExistence type="predicted"/>
<dbReference type="InterPro" id="IPR007110">
    <property type="entry name" value="Ig-like_dom"/>
</dbReference>
<evidence type="ECO:0000256" key="2">
    <source>
        <dbReference type="ARBA" id="ARBA00023157"/>
    </source>
</evidence>
<feature type="domain" description="Fibronectin type-III" evidence="5">
    <location>
        <begin position="539"/>
        <end position="622"/>
    </location>
</feature>
<dbReference type="InterPro" id="IPR003598">
    <property type="entry name" value="Ig_sub2"/>
</dbReference>
<dbReference type="RefSeq" id="XP_065645112.1">
    <property type="nucleotide sequence ID" value="XM_065789040.1"/>
</dbReference>
<dbReference type="SMART" id="SM00409">
    <property type="entry name" value="IG"/>
    <property type="match status" value="4"/>
</dbReference>